<reference evidence="2 3" key="1">
    <citation type="submission" date="2017-04" db="EMBL/GenBank/DDBJ databases">
        <authorList>
            <person name="Afonso C.L."/>
            <person name="Miller P.J."/>
            <person name="Scott M.A."/>
            <person name="Spackman E."/>
            <person name="Goraichik I."/>
            <person name="Dimitrov K.M."/>
            <person name="Suarez D.L."/>
            <person name="Swayne D.E."/>
        </authorList>
    </citation>
    <scope>NUCLEOTIDE SEQUENCE [LARGE SCALE GENOMIC DNA]</scope>
    <source>
        <strain evidence="2 3">DSM 26133</strain>
    </source>
</reference>
<dbReference type="InterPro" id="IPR011110">
    <property type="entry name" value="Reg_prop"/>
</dbReference>
<keyword evidence="3" id="KW-1185">Reference proteome</keyword>
<proteinExistence type="predicted"/>
<evidence type="ECO:0000259" key="1">
    <source>
        <dbReference type="Pfam" id="PF21544"/>
    </source>
</evidence>
<dbReference type="Gene3D" id="2.130.10.10">
    <property type="entry name" value="YVTN repeat-like/Quinoprotein amine dehydrogenase"/>
    <property type="match status" value="3"/>
</dbReference>
<organism evidence="2 3">
    <name type="scientific">Reichenbachiella faecimaris</name>
    <dbReference type="NCBI Taxonomy" id="692418"/>
    <lineage>
        <taxon>Bacteria</taxon>
        <taxon>Pseudomonadati</taxon>
        <taxon>Bacteroidota</taxon>
        <taxon>Cytophagia</taxon>
        <taxon>Cytophagales</taxon>
        <taxon>Reichenbachiellaceae</taxon>
        <taxon>Reichenbachiella</taxon>
    </lineage>
</organism>
<dbReference type="Pfam" id="PF21544">
    <property type="entry name" value="PorZ_N_b_propeller"/>
    <property type="match status" value="1"/>
</dbReference>
<name>A0A1W2GF92_REIFA</name>
<dbReference type="InterPro" id="IPR015943">
    <property type="entry name" value="WD40/YVTN_repeat-like_dom_sf"/>
</dbReference>
<dbReference type="RefSeq" id="WP_176214766.1">
    <property type="nucleotide sequence ID" value="NZ_FWYF01000002.1"/>
</dbReference>
<accession>A0A1W2GF92</accession>
<dbReference type="Gene3D" id="2.60.40.4070">
    <property type="match status" value="1"/>
</dbReference>
<gene>
    <name evidence="2" type="ORF">SAMN04488029_2449</name>
</gene>
<dbReference type="STRING" id="692418.SAMN04488029_2449"/>
<dbReference type="InterPro" id="IPR048954">
    <property type="entry name" value="PorZ_N"/>
</dbReference>
<evidence type="ECO:0000313" key="2">
    <source>
        <dbReference type="EMBL" id="SMD35317.1"/>
    </source>
</evidence>
<feature type="domain" description="PorZ N-terminal beta-propeller" evidence="1">
    <location>
        <begin position="63"/>
        <end position="220"/>
    </location>
</feature>
<evidence type="ECO:0000313" key="3">
    <source>
        <dbReference type="Proteomes" id="UP000192472"/>
    </source>
</evidence>
<protein>
    <submittedName>
        <fullName evidence="2">Two component regulator propeller</fullName>
    </submittedName>
</protein>
<dbReference type="AlphaFoldDB" id="A0A1W2GF92"/>
<dbReference type="Proteomes" id="UP000192472">
    <property type="component" value="Unassembled WGS sequence"/>
</dbReference>
<sequence length="764" mass="84584">MKQDVEIVFTKTLRMNQRANALILFFLFLTFDSYGQELIPMGTWRSHFNYEQTHLVEKTTSNVFAATAQGLMYYDPEDESVNKLTKVDGLSDVGISALAFNGEDEYLAIGYQNGNVDIITSDGIQNLPILLNSDITESKKINHISFYNGNMNLSTDFGLLVLTPENQVIEAYQNLGENGEIIAVRSSAILLDVMYLATEEGVLAGELTTGDNLQDFNNWERYKTSPVYNIDILSIAQSSGSIFAASNNTVYKFVGEQWVEITIDASLGNSLKKIRAGLTGLLVLAESDFGYIDSGFDVYHNVEVPEGAVINDILEEPKQEPHTYWYADENQGFSRFTTWPTYSDVHFTLDGPLKDVNKLKLVDGDVFSFSELDTDYNNPVSNNLGYSMFSNGEWKTIKPDEIEELSNISDAMSTKYGVLITSFGDGILNSESNEVFDFTNSPLDEREAGTGNTLVSGLAADHSDNIWIANFSVNSLLKWNGEEEWEAFDFGTSAASEPTSIRINENNQVWMSLGLTVGQGVLAYDIEADVSRYVTATTTSLPSNRVNDIAFGKDNEIWFATDLGIAYFPFSFGVIEDQTVDVSLPIFEQSILFEDKQVNALAIDGGNRMWVGTQDGLWLFEENFGSLEEHFTVDNSPLPSNSVRDLAIHPETAELFVATDQGMVSYRSEATEGTNVHYQVKIFPNPVLPEFEGLVGMSGLANNVRVKITTIAGQLVREMNAVGGGASWDVRDYTGRRVSTGVYLIFSADQEGKETFVGKIAVID</sequence>
<dbReference type="SUPFAM" id="SSF63829">
    <property type="entry name" value="Calcium-dependent phosphotriesterase"/>
    <property type="match status" value="1"/>
</dbReference>
<dbReference type="EMBL" id="FWYF01000002">
    <property type="protein sequence ID" value="SMD35317.1"/>
    <property type="molecule type" value="Genomic_DNA"/>
</dbReference>
<dbReference type="Pfam" id="PF07494">
    <property type="entry name" value="Reg_prop"/>
    <property type="match status" value="1"/>
</dbReference>